<gene>
    <name evidence="1" type="ORF">EGYM00163_LOCUS9646</name>
</gene>
<name>A0A7S4CJ57_9EUGL</name>
<evidence type="ECO:0000313" key="1">
    <source>
        <dbReference type="EMBL" id="CAE0798526.1"/>
    </source>
</evidence>
<protein>
    <submittedName>
        <fullName evidence="1">Uncharacterized protein</fullName>
    </submittedName>
</protein>
<dbReference type="EMBL" id="HBJA01029481">
    <property type="protein sequence ID" value="CAE0798526.1"/>
    <property type="molecule type" value="Transcribed_RNA"/>
</dbReference>
<organism evidence="1">
    <name type="scientific">Eutreptiella gymnastica</name>
    <dbReference type="NCBI Taxonomy" id="73025"/>
    <lineage>
        <taxon>Eukaryota</taxon>
        <taxon>Discoba</taxon>
        <taxon>Euglenozoa</taxon>
        <taxon>Euglenida</taxon>
        <taxon>Spirocuta</taxon>
        <taxon>Euglenophyceae</taxon>
        <taxon>Eutreptiales</taxon>
        <taxon>Eutreptiaceae</taxon>
        <taxon>Eutreptiella</taxon>
    </lineage>
</organism>
<proteinExistence type="predicted"/>
<dbReference type="AlphaFoldDB" id="A0A7S4CJ57"/>
<reference evidence="1" key="1">
    <citation type="submission" date="2021-01" db="EMBL/GenBank/DDBJ databases">
        <authorList>
            <person name="Corre E."/>
            <person name="Pelletier E."/>
            <person name="Niang G."/>
            <person name="Scheremetjew M."/>
            <person name="Finn R."/>
            <person name="Kale V."/>
            <person name="Holt S."/>
            <person name="Cochrane G."/>
            <person name="Meng A."/>
            <person name="Brown T."/>
            <person name="Cohen L."/>
        </authorList>
    </citation>
    <scope>NUCLEOTIDE SEQUENCE</scope>
    <source>
        <strain evidence="1">CCMP1594</strain>
    </source>
</reference>
<sequence>MQNHRTDGPKPLQAIMKVEEVVVSQSLEGRSHFNCSLFEARLLLVFGGVARDHQPAVPVQCTAFGASRCIPICISRCIPEIHILRKGFSFDTTSKCIAKGLHETLRADLSLKELLAST</sequence>
<accession>A0A7S4CJ57</accession>